<dbReference type="HOGENOM" id="CLU_2224569_0_0_1"/>
<gene>
    <name evidence="1" type="ORF">GLOINDRAFT_84150</name>
</gene>
<reference evidence="1" key="1">
    <citation type="submission" date="2013-07" db="EMBL/GenBank/DDBJ databases">
        <title>The genome of an arbuscular mycorrhizal fungus provides insights into the evolution of the oldest plant symbiosis.</title>
        <authorList>
            <consortium name="DOE Joint Genome Institute"/>
            <person name="Tisserant E."/>
            <person name="Malbreil M."/>
            <person name="Kuo A."/>
            <person name="Kohler A."/>
            <person name="Symeonidi A."/>
            <person name="Balestrini R."/>
            <person name="Charron P."/>
            <person name="Duensing N."/>
            <person name="Frei-dit-Frey N."/>
            <person name="Gianinazzi-Pearson V."/>
            <person name="Gilbert B."/>
            <person name="Handa Y."/>
            <person name="Hijri M."/>
            <person name="Kaul R."/>
            <person name="Kawaguchi M."/>
            <person name="Krajinski F."/>
            <person name="Lammers P."/>
            <person name="Lapierre D."/>
            <person name="Masclaux F.G."/>
            <person name="Murat C."/>
            <person name="Morin E."/>
            <person name="Ndikumana S."/>
            <person name="Pagni M."/>
            <person name="Petitpierre D."/>
            <person name="Requena N."/>
            <person name="Rosikiewicz P."/>
            <person name="Riley R."/>
            <person name="Saito K."/>
            <person name="San Clemente H."/>
            <person name="Shapiro H."/>
            <person name="van Tuinen D."/>
            <person name="Becard G."/>
            <person name="Bonfante P."/>
            <person name="Paszkowski U."/>
            <person name="Shachar-Hill Y."/>
            <person name="Young J.P."/>
            <person name="Sanders I.R."/>
            <person name="Henrissat B."/>
            <person name="Rensing S.A."/>
            <person name="Grigoriev I.V."/>
            <person name="Corradi N."/>
            <person name="Roux C."/>
            <person name="Martin F."/>
        </authorList>
    </citation>
    <scope>NUCLEOTIDE SEQUENCE</scope>
    <source>
        <strain evidence="1">DAOM 197198</strain>
    </source>
</reference>
<sequence length="106" mass="12204">MQQDNRRTSGCMKSANVDFQFLDTQVLGEPLVNDEEFVSKEELATARLYFKQPGHMVELQALKCVNNCFDTVTNSVLTSDYSILQALKKPWEETREKDKKREPITS</sequence>
<dbReference type="AlphaFoldDB" id="U9UBZ7"/>
<evidence type="ECO:0000313" key="1">
    <source>
        <dbReference type="EMBL" id="ESA17910.1"/>
    </source>
</evidence>
<protein>
    <submittedName>
        <fullName evidence="1">Uncharacterized protein</fullName>
    </submittedName>
</protein>
<organism evidence="1">
    <name type="scientific">Rhizophagus irregularis (strain DAOM 181602 / DAOM 197198 / MUCL 43194)</name>
    <name type="common">Arbuscular mycorrhizal fungus</name>
    <name type="synonym">Glomus intraradices</name>
    <dbReference type="NCBI Taxonomy" id="747089"/>
    <lineage>
        <taxon>Eukaryota</taxon>
        <taxon>Fungi</taxon>
        <taxon>Fungi incertae sedis</taxon>
        <taxon>Mucoromycota</taxon>
        <taxon>Glomeromycotina</taxon>
        <taxon>Glomeromycetes</taxon>
        <taxon>Glomerales</taxon>
        <taxon>Glomeraceae</taxon>
        <taxon>Rhizophagus</taxon>
    </lineage>
</organism>
<proteinExistence type="predicted"/>
<accession>U9UBZ7</accession>
<dbReference type="EMBL" id="KI279703">
    <property type="protein sequence ID" value="ESA17910.1"/>
    <property type="molecule type" value="Genomic_DNA"/>
</dbReference>
<name>U9UBZ7_RHIID</name>